<dbReference type="Proteomes" id="UP001221757">
    <property type="component" value="Unassembled WGS sequence"/>
</dbReference>
<gene>
    <name evidence="2" type="ORF">B0H17DRAFT_1144991</name>
</gene>
<feature type="region of interest" description="Disordered" evidence="1">
    <location>
        <begin position="555"/>
        <end position="631"/>
    </location>
</feature>
<organism evidence="2 3">
    <name type="scientific">Mycena rosella</name>
    <name type="common">Pink bonnet</name>
    <name type="synonym">Agaricus rosellus</name>
    <dbReference type="NCBI Taxonomy" id="1033263"/>
    <lineage>
        <taxon>Eukaryota</taxon>
        <taxon>Fungi</taxon>
        <taxon>Dikarya</taxon>
        <taxon>Basidiomycota</taxon>
        <taxon>Agaricomycotina</taxon>
        <taxon>Agaricomycetes</taxon>
        <taxon>Agaricomycetidae</taxon>
        <taxon>Agaricales</taxon>
        <taxon>Marasmiineae</taxon>
        <taxon>Mycenaceae</taxon>
        <taxon>Mycena</taxon>
    </lineage>
</organism>
<feature type="region of interest" description="Disordered" evidence="1">
    <location>
        <begin position="359"/>
        <end position="408"/>
    </location>
</feature>
<feature type="compositionally biased region" description="Basic and acidic residues" evidence="1">
    <location>
        <begin position="453"/>
        <end position="465"/>
    </location>
</feature>
<reference evidence="2" key="1">
    <citation type="submission" date="2023-03" db="EMBL/GenBank/DDBJ databases">
        <title>Massive genome expansion in bonnet fungi (Mycena s.s.) driven by repeated elements and novel gene families across ecological guilds.</title>
        <authorList>
            <consortium name="Lawrence Berkeley National Laboratory"/>
            <person name="Harder C.B."/>
            <person name="Miyauchi S."/>
            <person name="Viragh M."/>
            <person name="Kuo A."/>
            <person name="Thoen E."/>
            <person name="Andreopoulos B."/>
            <person name="Lu D."/>
            <person name="Skrede I."/>
            <person name="Drula E."/>
            <person name="Henrissat B."/>
            <person name="Morin E."/>
            <person name="Kohler A."/>
            <person name="Barry K."/>
            <person name="LaButti K."/>
            <person name="Morin E."/>
            <person name="Salamov A."/>
            <person name="Lipzen A."/>
            <person name="Mereny Z."/>
            <person name="Hegedus B."/>
            <person name="Baldrian P."/>
            <person name="Stursova M."/>
            <person name="Weitz H."/>
            <person name="Taylor A."/>
            <person name="Grigoriev I.V."/>
            <person name="Nagy L.G."/>
            <person name="Martin F."/>
            <person name="Kauserud H."/>
        </authorList>
    </citation>
    <scope>NUCLEOTIDE SEQUENCE</scope>
    <source>
        <strain evidence="2">CBHHK067</strain>
    </source>
</reference>
<feature type="region of interest" description="Disordered" evidence="1">
    <location>
        <begin position="1"/>
        <end position="24"/>
    </location>
</feature>
<proteinExistence type="predicted"/>
<dbReference type="EMBL" id="JARKIE010000260">
    <property type="protein sequence ID" value="KAJ7660494.1"/>
    <property type="molecule type" value="Genomic_DNA"/>
</dbReference>
<keyword evidence="3" id="KW-1185">Reference proteome</keyword>
<comment type="caution">
    <text evidence="2">The sequence shown here is derived from an EMBL/GenBank/DDBJ whole genome shotgun (WGS) entry which is preliminary data.</text>
</comment>
<feature type="region of interest" description="Disordered" evidence="1">
    <location>
        <begin position="84"/>
        <end position="131"/>
    </location>
</feature>
<name>A0AAD7CSX7_MYCRO</name>
<feature type="compositionally biased region" description="Basic residues" evidence="1">
    <location>
        <begin position="610"/>
        <end position="619"/>
    </location>
</feature>
<feature type="compositionally biased region" description="Gly residues" evidence="1">
    <location>
        <begin position="710"/>
        <end position="720"/>
    </location>
</feature>
<feature type="compositionally biased region" description="Pro residues" evidence="1">
    <location>
        <begin position="92"/>
        <end position="101"/>
    </location>
</feature>
<feature type="region of interest" description="Disordered" evidence="1">
    <location>
        <begin position="203"/>
        <end position="229"/>
    </location>
</feature>
<dbReference type="AlphaFoldDB" id="A0AAD7CSX7"/>
<feature type="region of interest" description="Disordered" evidence="1">
    <location>
        <begin position="701"/>
        <end position="720"/>
    </location>
</feature>
<accession>A0AAD7CSX7</accession>
<evidence type="ECO:0000313" key="3">
    <source>
        <dbReference type="Proteomes" id="UP001221757"/>
    </source>
</evidence>
<feature type="region of interest" description="Disordered" evidence="1">
    <location>
        <begin position="442"/>
        <end position="470"/>
    </location>
</feature>
<protein>
    <submittedName>
        <fullName evidence="2">Uncharacterized protein</fullName>
    </submittedName>
</protein>
<evidence type="ECO:0000256" key="1">
    <source>
        <dbReference type="SAM" id="MobiDB-lite"/>
    </source>
</evidence>
<sequence>MPALQTATNPLHRPSSFHADRAPPSKYPFHGDINLSLAIRVQSPYPRIRVCQNTIYALLAPSSHLCDPPHDIGAIRIQATAASSSRATASMLPPPHAPPRAPGASRTSSTPPQALDLRDRACPPTSSSTNNSIVHTTLASYDPPRPAHDIGDIRQIDRAPRLTHDRHDSRFISTHSRTQPLRASGFGFAHLQISLTRRTHEDANDAESSDTIHRPCRTDSPLARGSDRAYRRCGGEDRERSEAIGDDVWRVRPLHAAQSPVCGQRRGELGRCHLARYPPHARAPTHRANDDTAPAIQLTLPSTSAGTIAACDIHDARLARESSWGRCGVFAGMVQIFCTHCPTSAHPRIPGSCNLRVPSPPSPSAPAPLRYTHVNPPPRRRAQRTSGHVQGQAMRIPPRGRAGGERTGVRGERIECKVAICNIARVSVLGVGGELQRRILRPSRLARSTRSHGTREDRNLKKEKGTTAPVAHARRRVISWAGASAHHAPAWTVAATRPNVAIRRSGVGAVDLRARWWWWGEGAKEARRSRSWARCAGRTPGWGVRRTVAQRCAARREIPVTRRRSRRGGAGRGGAARPEDDGAPCPEDCGPSSFLGPPYTPARAPGTRRGGQRLKTPHRDRRESADAMSGERACFSHGAKRIGGGGGGNRGGLRRRWKLRARVRAHGGMGRGIQMMKREERWRAAQSPDHRELLVPAYGVEDDLPTGSTGADGGVDGSSGGAQPSFTLAAGVLHGELRRSHIPVCVSPALPTGTYFAAAARASRVLPMPFAAGDSNDVLMCSRSAAVTQVAWANQRTRLVWLVANLTSPIFQLGHLSLVFARYFCTSKIPEDPEGPKCNEVGDEHYSSSCATHLPTYLPNYLKIMATTFFFSRIPDWEIPNAEGRRFNPVQM</sequence>
<evidence type="ECO:0000313" key="2">
    <source>
        <dbReference type="EMBL" id="KAJ7660494.1"/>
    </source>
</evidence>